<name>A0A1J5QCG5_9ZZZZ</name>
<dbReference type="EMBL" id="MLJW01000998">
    <property type="protein sequence ID" value="OIQ80890.1"/>
    <property type="molecule type" value="Genomic_DNA"/>
</dbReference>
<evidence type="ECO:0000313" key="1">
    <source>
        <dbReference type="EMBL" id="OIQ80890.1"/>
    </source>
</evidence>
<protein>
    <submittedName>
        <fullName evidence="1">Uncharacterized protein</fullName>
    </submittedName>
</protein>
<dbReference type="AlphaFoldDB" id="A0A1J5QCG5"/>
<accession>A0A1J5QCG5</accession>
<sequence>MNKTTIAIALLSSIFSVSAMADGHDGHEGHDGYSWGSWIRVASAAPELNEAAEAPEAPEPAHAPISMVPAGTANYSGSTLAVVSDSSSGSTVRSVSTGAVKLAVSFNGSANTTETGTITGLTGTGGAAIGDLAFTGTGLNRQFAGTVTSATIPAVAATATSAATGTGAIRGELSNAVVLTPAIAATATTAAVPAVVAAPLSASGGWNFVATPTLRVNGGFVAIKQ</sequence>
<comment type="caution">
    <text evidence="1">The sequence shown here is derived from an EMBL/GenBank/DDBJ whole genome shotgun (WGS) entry which is preliminary data.</text>
</comment>
<gene>
    <name evidence="1" type="ORF">GALL_373530</name>
</gene>
<reference evidence="1" key="1">
    <citation type="submission" date="2016-10" db="EMBL/GenBank/DDBJ databases">
        <title>Sequence of Gallionella enrichment culture.</title>
        <authorList>
            <person name="Poehlein A."/>
            <person name="Muehling M."/>
            <person name="Daniel R."/>
        </authorList>
    </citation>
    <scope>NUCLEOTIDE SEQUENCE</scope>
</reference>
<organism evidence="1">
    <name type="scientific">mine drainage metagenome</name>
    <dbReference type="NCBI Taxonomy" id="410659"/>
    <lineage>
        <taxon>unclassified sequences</taxon>
        <taxon>metagenomes</taxon>
        <taxon>ecological metagenomes</taxon>
    </lineage>
</organism>
<proteinExistence type="predicted"/>